<reference evidence="1" key="1">
    <citation type="submission" date="2023-03" db="EMBL/GenBank/DDBJ databases">
        <title>Massive genome expansion in bonnet fungi (Mycena s.s.) driven by repeated elements and novel gene families across ecological guilds.</title>
        <authorList>
            <consortium name="Lawrence Berkeley National Laboratory"/>
            <person name="Harder C.B."/>
            <person name="Miyauchi S."/>
            <person name="Viragh M."/>
            <person name="Kuo A."/>
            <person name="Thoen E."/>
            <person name="Andreopoulos B."/>
            <person name="Lu D."/>
            <person name="Skrede I."/>
            <person name="Drula E."/>
            <person name="Henrissat B."/>
            <person name="Morin E."/>
            <person name="Kohler A."/>
            <person name="Barry K."/>
            <person name="LaButti K."/>
            <person name="Morin E."/>
            <person name="Salamov A."/>
            <person name="Lipzen A."/>
            <person name="Mereny Z."/>
            <person name="Hegedus B."/>
            <person name="Baldrian P."/>
            <person name="Stursova M."/>
            <person name="Weitz H."/>
            <person name="Taylor A."/>
            <person name="Grigoriev I.V."/>
            <person name="Nagy L.G."/>
            <person name="Martin F."/>
            <person name="Kauserud H."/>
        </authorList>
    </citation>
    <scope>NUCLEOTIDE SEQUENCE</scope>
    <source>
        <strain evidence="1">CBHHK002</strain>
    </source>
</reference>
<dbReference type="EMBL" id="JARIHO010000009">
    <property type="protein sequence ID" value="KAJ7355262.1"/>
    <property type="molecule type" value="Genomic_DNA"/>
</dbReference>
<dbReference type="Proteomes" id="UP001218218">
    <property type="component" value="Unassembled WGS sequence"/>
</dbReference>
<accession>A0AAD7EYS7</accession>
<comment type="caution">
    <text evidence="1">The sequence shown here is derived from an EMBL/GenBank/DDBJ whole genome shotgun (WGS) entry which is preliminary data.</text>
</comment>
<organism evidence="1 2">
    <name type="scientific">Mycena albidolilacea</name>
    <dbReference type="NCBI Taxonomy" id="1033008"/>
    <lineage>
        <taxon>Eukaryota</taxon>
        <taxon>Fungi</taxon>
        <taxon>Dikarya</taxon>
        <taxon>Basidiomycota</taxon>
        <taxon>Agaricomycotina</taxon>
        <taxon>Agaricomycetes</taxon>
        <taxon>Agaricomycetidae</taxon>
        <taxon>Agaricales</taxon>
        <taxon>Marasmiineae</taxon>
        <taxon>Mycenaceae</taxon>
        <taxon>Mycena</taxon>
    </lineage>
</organism>
<keyword evidence="2" id="KW-1185">Reference proteome</keyword>
<protein>
    <submittedName>
        <fullName evidence="1">Uncharacterized protein</fullName>
    </submittedName>
</protein>
<dbReference type="AlphaFoldDB" id="A0AAD7EYS7"/>
<gene>
    <name evidence="1" type="ORF">DFH08DRAFT_803309</name>
</gene>
<evidence type="ECO:0000313" key="2">
    <source>
        <dbReference type="Proteomes" id="UP001218218"/>
    </source>
</evidence>
<proteinExistence type="predicted"/>
<evidence type="ECO:0000313" key="1">
    <source>
        <dbReference type="EMBL" id="KAJ7355262.1"/>
    </source>
</evidence>
<name>A0AAD7EYS7_9AGAR</name>
<sequence length="261" mass="29524">MSHSARKDVFHAMFIHKIPPGVSKEEFESKFESLADEAVQLPVVKKNLTKVELIIQNEKVDEHTPKFGFSPREHVVFAAVQSESFTLQTPEHLFQVLADPEVRKLMAKSKEFGLHDSSYAFSADVDAKIDNPAPQDGAHMICVYNVPAHASSQKHDKIYHEYLNNDFIRVPAVKKHFVRFEVWQSNNVLDEHIRAFGYSPAGPTFLHHAKLDSWDSTFEMMTDSEAHKSILDSGNNGKDFDLKTNGYVCACHVVTKLDNSV</sequence>